<organism evidence="8">
    <name type="scientific">Streptomyces sp. R39</name>
    <dbReference type="NCBI Taxonomy" id="3238631"/>
    <lineage>
        <taxon>Bacteria</taxon>
        <taxon>Bacillati</taxon>
        <taxon>Actinomycetota</taxon>
        <taxon>Actinomycetes</taxon>
        <taxon>Kitasatosporales</taxon>
        <taxon>Streptomycetaceae</taxon>
        <taxon>Streptomyces</taxon>
    </lineage>
</organism>
<gene>
    <name evidence="8" type="ORF">AB5J52_31920</name>
</gene>
<dbReference type="EMBL" id="CP163441">
    <property type="protein sequence ID" value="XDQ46496.1"/>
    <property type="molecule type" value="Genomic_DNA"/>
</dbReference>
<dbReference type="PANTHER" id="PTHR43399:SF4">
    <property type="entry name" value="CELL WALL-ASSOCIATED PROTEASE"/>
    <property type="match status" value="1"/>
</dbReference>
<dbReference type="Gene3D" id="3.40.50.200">
    <property type="entry name" value="Peptidase S8/S53 domain"/>
    <property type="match status" value="1"/>
</dbReference>
<evidence type="ECO:0000256" key="5">
    <source>
        <dbReference type="PROSITE-ProRule" id="PRU01240"/>
    </source>
</evidence>
<dbReference type="Pfam" id="PF00082">
    <property type="entry name" value="Peptidase_S8"/>
    <property type="match status" value="1"/>
</dbReference>
<dbReference type="SUPFAM" id="SSF52743">
    <property type="entry name" value="Subtilisin-like"/>
    <property type="match status" value="1"/>
</dbReference>
<dbReference type="InterPro" id="IPR000209">
    <property type="entry name" value="Peptidase_S8/S53_dom"/>
</dbReference>
<keyword evidence="2" id="KW-0645">Protease</keyword>
<dbReference type="InterPro" id="IPR023828">
    <property type="entry name" value="Peptidase_S8_Ser-AS"/>
</dbReference>
<dbReference type="RefSeq" id="WP_369225488.1">
    <property type="nucleotide sequence ID" value="NZ_CP163441.1"/>
</dbReference>
<evidence type="ECO:0000256" key="2">
    <source>
        <dbReference type="ARBA" id="ARBA00022670"/>
    </source>
</evidence>
<dbReference type="GO" id="GO:0004252">
    <property type="term" value="F:serine-type endopeptidase activity"/>
    <property type="evidence" value="ECO:0007669"/>
    <property type="project" value="InterPro"/>
</dbReference>
<dbReference type="InterPro" id="IPR036852">
    <property type="entry name" value="Peptidase_S8/S53_dom_sf"/>
</dbReference>
<evidence type="ECO:0000256" key="6">
    <source>
        <dbReference type="SAM" id="MobiDB-lite"/>
    </source>
</evidence>
<name>A0AB39QW97_9ACTN</name>
<feature type="region of interest" description="Disordered" evidence="6">
    <location>
        <begin position="127"/>
        <end position="170"/>
    </location>
</feature>
<proteinExistence type="inferred from homology"/>
<keyword evidence="4" id="KW-0720">Serine protease</keyword>
<dbReference type="InterPro" id="IPR051048">
    <property type="entry name" value="Peptidase_S8/S53_subtilisin"/>
</dbReference>
<dbReference type="AlphaFoldDB" id="A0AB39QW97"/>
<protein>
    <submittedName>
        <fullName evidence="8">S8 family serine peptidase</fullName>
    </submittedName>
</protein>
<evidence type="ECO:0000256" key="1">
    <source>
        <dbReference type="ARBA" id="ARBA00011073"/>
    </source>
</evidence>
<reference evidence="8" key="1">
    <citation type="submission" date="2024-07" db="EMBL/GenBank/DDBJ databases">
        <authorList>
            <person name="Yu S.T."/>
        </authorList>
    </citation>
    <scope>NUCLEOTIDE SEQUENCE</scope>
    <source>
        <strain evidence="8">R39</strain>
    </source>
</reference>
<feature type="compositionally biased region" description="Low complexity" evidence="6">
    <location>
        <begin position="157"/>
        <end position="170"/>
    </location>
</feature>
<evidence type="ECO:0000256" key="3">
    <source>
        <dbReference type="ARBA" id="ARBA00022801"/>
    </source>
</evidence>
<comment type="similarity">
    <text evidence="1 5">Belongs to the peptidase S8 family.</text>
</comment>
<evidence type="ECO:0000256" key="4">
    <source>
        <dbReference type="ARBA" id="ARBA00022825"/>
    </source>
</evidence>
<dbReference type="PANTHER" id="PTHR43399">
    <property type="entry name" value="SUBTILISIN-RELATED"/>
    <property type="match status" value="1"/>
</dbReference>
<sequence length="170" mass="17338">MLHELTGVRWGGAPGCVSSAVAVGATTDDDQLSAFTDRGPLLDLLAPGTSIISSVPGGGYASKSGTSMAAPHVAGALAILGQAFPNDSVANLESRLESSGRTVACTGADTPRIDVAQALGATVQPATTGSDFNCDKRRTWPSPTRRRPSAVMPRPVSYASSTAVARARRS</sequence>
<evidence type="ECO:0000313" key="8">
    <source>
        <dbReference type="EMBL" id="XDQ46496.1"/>
    </source>
</evidence>
<dbReference type="PROSITE" id="PS51892">
    <property type="entry name" value="SUBTILASE"/>
    <property type="match status" value="1"/>
</dbReference>
<keyword evidence="3" id="KW-0378">Hydrolase</keyword>
<dbReference type="GO" id="GO:0006508">
    <property type="term" value="P:proteolysis"/>
    <property type="evidence" value="ECO:0007669"/>
    <property type="project" value="UniProtKB-KW"/>
</dbReference>
<accession>A0AB39QW97</accession>
<dbReference type="PROSITE" id="PS00138">
    <property type="entry name" value="SUBTILASE_SER"/>
    <property type="match status" value="1"/>
</dbReference>
<evidence type="ECO:0000259" key="7">
    <source>
        <dbReference type="Pfam" id="PF00082"/>
    </source>
</evidence>
<feature type="domain" description="Peptidase S8/S53" evidence="7">
    <location>
        <begin position="12"/>
        <end position="99"/>
    </location>
</feature>
<comment type="caution">
    <text evidence="5">Lacks conserved residue(s) required for the propagation of feature annotation.</text>
</comment>